<dbReference type="InterPro" id="IPR001915">
    <property type="entry name" value="Peptidase_M48"/>
</dbReference>
<evidence type="ECO:0000256" key="12">
    <source>
        <dbReference type="HAMAP-Rule" id="MF_00188"/>
    </source>
</evidence>
<comment type="caution">
    <text evidence="14">The sequence shown here is derived from an EMBL/GenBank/DDBJ whole genome shotgun (WGS) entry which is preliminary data.</text>
</comment>
<evidence type="ECO:0000256" key="7">
    <source>
        <dbReference type="ARBA" id="ARBA00022801"/>
    </source>
</evidence>
<feature type="transmembrane region" description="Helical" evidence="12">
    <location>
        <begin position="38"/>
        <end position="57"/>
    </location>
</feature>
<evidence type="ECO:0000256" key="2">
    <source>
        <dbReference type="ARBA" id="ARBA00009779"/>
    </source>
</evidence>
<feature type="transmembrane region" description="Helical" evidence="12">
    <location>
        <begin position="153"/>
        <end position="175"/>
    </location>
</feature>
<dbReference type="Gene3D" id="3.30.2010.10">
    <property type="entry name" value="Metalloproteases ('zincins'), catalytic domain"/>
    <property type="match status" value="1"/>
</dbReference>
<proteinExistence type="inferred from homology"/>
<evidence type="ECO:0000256" key="6">
    <source>
        <dbReference type="ARBA" id="ARBA00022723"/>
    </source>
</evidence>
<evidence type="ECO:0000256" key="9">
    <source>
        <dbReference type="ARBA" id="ARBA00022989"/>
    </source>
</evidence>
<dbReference type="GO" id="GO:0004222">
    <property type="term" value="F:metalloendopeptidase activity"/>
    <property type="evidence" value="ECO:0007669"/>
    <property type="project" value="UniProtKB-UniRule"/>
</dbReference>
<evidence type="ECO:0000256" key="8">
    <source>
        <dbReference type="ARBA" id="ARBA00022833"/>
    </source>
</evidence>
<comment type="subcellular location">
    <subcellularLocation>
        <location evidence="1 12">Cell membrane</location>
        <topology evidence="1 12">Multi-pass membrane protein</topology>
    </subcellularLocation>
</comment>
<dbReference type="STRING" id="1802389.A3C17_03935"/>
<keyword evidence="5 12" id="KW-0812">Transmembrane</keyword>
<dbReference type="GO" id="GO:0008270">
    <property type="term" value="F:zinc ion binding"/>
    <property type="evidence" value="ECO:0007669"/>
    <property type="project" value="UniProtKB-UniRule"/>
</dbReference>
<evidence type="ECO:0000256" key="3">
    <source>
        <dbReference type="ARBA" id="ARBA00022475"/>
    </source>
</evidence>
<dbReference type="Proteomes" id="UP000177097">
    <property type="component" value="Unassembled WGS sequence"/>
</dbReference>
<evidence type="ECO:0000256" key="5">
    <source>
        <dbReference type="ARBA" id="ARBA00022692"/>
    </source>
</evidence>
<evidence type="ECO:0000256" key="4">
    <source>
        <dbReference type="ARBA" id="ARBA00022670"/>
    </source>
</evidence>
<dbReference type="AlphaFoldDB" id="A0A1F7TV78"/>
<evidence type="ECO:0000313" key="15">
    <source>
        <dbReference type="Proteomes" id="UP000177097"/>
    </source>
</evidence>
<protein>
    <recommendedName>
        <fullName evidence="12">Protease HtpX homolog</fullName>
        <ecNumber evidence="12">3.4.24.-</ecNumber>
    </recommendedName>
</protein>
<keyword evidence="11 12" id="KW-0472">Membrane</keyword>
<evidence type="ECO:0000256" key="11">
    <source>
        <dbReference type="ARBA" id="ARBA00023136"/>
    </source>
</evidence>
<keyword evidence="9 12" id="KW-1133">Transmembrane helix</keyword>
<feature type="transmembrane region" description="Helical" evidence="12">
    <location>
        <begin position="181"/>
        <end position="203"/>
    </location>
</feature>
<feature type="transmembrane region" description="Helical" evidence="12">
    <location>
        <begin position="12"/>
        <end position="32"/>
    </location>
</feature>
<evidence type="ECO:0000256" key="1">
    <source>
        <dbReference type="ARBA" id="ARBA00004651"/>
    </source>
</evidence>
<dbReference type="InterPro" id="IPR050083">
    <property type="entry name" value="HtpX_protease"/>
</dbReference>
<feature type="domain" description="Peptidase M48" evidence="13">
    <location>
        <begin position="82"/>
        <end position="283"/>
    </location>
</feature>
<dbReference type="CDD" id="cd07340">
    <property type="entry name" value="M48B_Htpx_like"/>
    <property type="match status" value="1"/>
</dbReference>
<dbReference type="EMBL" id="MGDX01000040">
    <property type="protein sequence ID" value="OGL69933.1"/>
    <property type="molecule type" value="Genomic_DNA"/>
</dbReference>
<organism evidence="14 15">
    <name type="scientific">Candidatus Uhrbacteria bacterium RIFCSPHIGHO2_02_FULL_53_13</name>
    <dbReference type="NCBI Taxonomy" id="1802389"/>
    <lineage>
        <taxon>Bacteria</taxon>
        <taxon>Candidatus Uhriibacteriota</taxon>
    </lineage>
</organism>
<evidence type="ECO:0000256" key="10">
    <source>
        <dbReference type="ARBA" id="ARBA00023049"/>
    </source>
</evidence>
<dbReference type="EC" id="3.4.24.-" evidence="12"/>
<keyword evidence="10 12" id="KW-0482">Metalloprotease</keyword>
<dbReference type="InterPro" id="IPR022919">
    <property type="entry name" value="Pept_M48_protease_HtpX"/>
</dbReference>
<keyword evidence="8 12" id="KW-0862">Zinc</keyword>
<feature type="binding site" evidence="12">
    <location>
        <position position="141"/>
    </location>
    <ligand>
        <name>Zn(2+)</name>
        <dbReference type="ChEBI" id="CHEBI:29105"/>
        <note>catalytic</note>
    </ligand>
</feature>
<feature type="binding site" evidence="12">
    <location>
        <position position="145"/>
    </location>
    <ligand>
        <name>Zn(2+)</name>
        <dbReference type="ChEBI" id="CHEBI:29105"/>
        <note>catalytic</note>
    </ligand>
</feature>
<dbReference type="HAMAP" id="MF_00188">
    <property type="entry name" value="Pept_M48_protease_HtpX"/>
    <property type="match status" value="1"/>
</dbReference>
<sequence>MYQQIASNKRRTVILVIVFIALVTLAGYGYGYAQGNPWGGLILAGVISSVYALFSYYKSDRVALLTSGARIIKKEDHPLLWNTVETLAIASGLPMPRVALIEDVAMNAFATGRNTEHAVVAVTRGLLTNLTKTELEGVIAHEMSHVKNEDIRLMTIVVVLVGTLAILADLTRFGIGGNRRGGGWLAIVGILLLILSPLIGTLIQLAIGRQREYLADASGSLLTRYPEGLASALEKLKSDPHRLKRATHATAHLFITEPFKESFLTRAFATHPPIEKRIARLRGAIQ</sequence>
<keyword evidence="7 12" id="KW-0378">Hydrolase</keyword>
<comment type="similarity">
    <text evidence="2 12">Belongs to the peptidase M48B family.</text>
</comment>
<keyword evidence="4 12" id="KW-0645">Protease</keyword>
<evidence type="ECO:0000259" key="13">
    <source>
        <dbReference type="Pfam" id="PF01435"/>
    </source>
</evidence>
<feature type="active site" evidence="12">
    <location>
        <position position="142"/>
    </location>
</feature>
<gene>
    <name evidence="12" type="primary">htpX</name>
    <name evidence="14" type="ORF">A3C17_03935</name>
</gene>
<keyword evidence="3 12" id="KW-1003">Cell membrane</keyword>
<evidence type="ECO:0000313" key="14">
    <source>
        <dbReference type="EMBL" id="OGL69933.1"/>
    </source>
</evidence>
<keyword evidence="6 12" id="KW-0479">Metal-binding</keyword>
<dbReference type="GO" id="GO:0006508">
    <property type="term" value="P:proteolysis"/>
    <property type="evidence" value="ECO:0007669"/>
    <property type="project" value="UniProtKB-KW"/>
</dbReference>
<comment type="cofactor">
    <cofactor evidence="12">
        <name>Zn(2+)</name>
        <dbReference type="ChEBI" id="CHEBI:29105"/>
    </cofactor>
    <text evidence="12">Binds 1 zinc ion per subunit.</text>
</comment>
<dbReference type="PANTHER" id="PTHR43221:SF1">
    <property type="entry name" value="PROTEASE HTPX"/>
    <property type="match status" value="1"/>
</dbReference>
<reference evidence="14 15" key="1">
    <citation type="journal article" date="2016" name="Nat. Commun.">
        <title>Thousands of microbial genomes shed light on interconnected biogeochemical processes in an aquifer system.</title>
        <authorList>
            <person name="Anantharaman K."/>
            <person name="Brown C.T."/>
            <person name="Hug L.A."/>
            <person name="Sharon I."/>
            <person name="Castelle C.J."/>
            <person name="Probst A.J."/>
            <person name="Thomas B.C."/>
            <person name="Singh A."/>
            <person name="Wilkins M.J."/>
            <person name="Karaoz U."/>
            <person name="Brodie E.L."/>
            <person name="Williams K.H."/>
            <person name="Hubbard S.S."/>
            <person name="Banfield J.F."/>
        </authorList>
    </citation>
    <scope>NUCLEOTIDE SEQUENCE [LARGE SCALE GENOMIC DNA]</scope>
</reference>
<feature type="binding site" evidence="12">
    <location>
        <position position="212"/>
    </location>
    <ligand>
        <name>Zn(2+)</name>
        <dbReference type="ChEBI" id="CHEBI:29105"/>
        <note>catalytic</note>
    </ligand>
</feature>
<dbReference type="PANTHER" id="PTHR43221">
    <property type="entry name" value="PROTEASE HTPX"/>
    <property type="match status" value="1"/>
</dbReference>
<accession>A0A1F7TV78</accession>
<name>A0A1F7TV78_9BACT</name>
<dbReference type="GO" id="GO:0005886">
    <property type="term" value="C:plasma membrane"/>
    <property type="evidence" value="ECO:0007669"/>
    <property type="project" value="UniProtKB-SubCell"/>
</dbReference>
<dbReference type="Pfam" id="PF01435">
    <property type="entry name" value="Peptidase_M48"/>
    <property type="match status" value="1"/>
</dbReference>